<dbReference type="EMBL" id="OC861714">
    <property type="protein sequence ID" value="CAD7629653.1"/>
    <property type="molecule type" value="Genomic_DNA"/>
</dbReference>
<dbReference type="Proteomes" id="UP000759131">
    <property type="component" value="Unassembled WGS sequence"/>
</dbReference>
<reference evidence="1" key="1">
    <citation type="submission" date="2020-11" db="EMBL/GenBank/DDBJ databases">
        <authorList>
            <person name="Tran Van P."/>
        </authorList>
    </citation>
    <scope>NUCLEOTIDE SEQUENCE</scope>
</reference>
<keyword evidence="2" id="KW-1185">Reference proteome</keyword>
<dbReference type="EMBL" id="CAJPIZ010007139">
    <property type="protein sequence ID" value="CAG2110083.1"/>
    <property type="molecule type" value="Genomic_DNA"/>
</dbReference>
<evidence type="ECO:0000313" key="2">
    <source>
        <dbReference type="Proteomes" id="UP000759131"/>
    </source>
</evidence>
<name>A0A7R9KV77_9ACAR</name>
<gene>
    <name evidence="1" type="ORF">OSB1V03_LOCUS10068</name>
</gene>
<proteinExistence type="predicted"/>
<dbReference type="AlphaFoldDB" id="A0A7R9KV77"/>
<accession>A0A7R9KV77</accession>
<evidence type="ECO:0000313" key="1">
    <source>
        <dbReference type="EMBL" id="CAD7629653.1"/>
    </source>
</evidence>
<protein>
    <submittedName>
        <fullName evidence="1">Uncharacterized protein</fullName>
    </submittedName>
</protein>
<organism evidence="1">
    <name type="scientific">Medioppia subpectinata</name>
    <dbReference type="NCBI Taxonomy" id="1979941"/>
    <lineage>
        <taxon>Eukaryota</taxon>
        <taxon>Metazoa</taxon>
        <taxon>Ecdysozoa</taxon>
        <taxon>Arthropoda</taxon>
        <taxon>Chelicerata</taxon>
        <taxon>Arachnida</taxon>
        <taxon>Acari</taxon>
        <taxon>Acariformes</taxon>
        <taxon>Sarcoptiformes</taxon>
        <taxon>Oribatida</taxon>
        <taxon>Brachypylina</taxon>
        <taxon>Oppioidea</taxon>
        <taxon>Oppiidae</taxon>
        <taxon>Medioppia</taxon>
    </lineage>
</organism>
<sequence>MKISKKDTKYMNRDYTISYIDGFNRHELYARPPPLIHTLIPLPLPVHLPLPLMSENQFVDKHPGHPLLPTQTHLISNADHSLHNHHLIHDGTGEPIFAMGSNHMVESGHPLPLMVPNAVPLDMSMQLAAESEVFPVQVLPVFMKDDSFESIANGGGNARITLIR</sequence>